<name>A0A1H7AWC5_9FIRM</name>
<evidence type="ECO:0000259" key="1">
    <source>
        <dbReference type="Pfam" id="PF13910"/>
    </source>
</evidence>
<sequence>MDFKNRFKKAIQDMDEHCFVRELSILSEPLISLKNEASEGDADLIGLIQNELDALDLYPRSFVMNRETYKRRMPAYIDAYSQEKLDYYAERFAKTINPQLKSRYGDILLDYQGENEIENKYNFFCKLVPLLSQIAKIASEGENAEYLCTLSSLSRATELCLNYNNKGLLKKSIQGIIDFLSEVGRKYNYRWVIEPTDILLEVLSNSKMNSLVDGDITQLVLKKLNEAREFWLEEKNHHLHRWACYCLVAWNNKLKQPVNDLNLEIGLSFELESEHQQGRPEKTEGVKAGFLQMALCHYLKIGATSKVNKVKVKLRKAYLAEQEKEFKAIMTPIIIPEGYRQHIEKILACYRDLDSVEKMIQVFAFDPNLMINVPDLYQSVEAHLKEDSLGAGLPKSVITEGRRIAQATEYEEQKEMKFRRMYCGRLEEQSIFFLMPIFEIMKGRGLTAEIFVQKYHGWDFYQPKRKNFIKTGFERFFAGDYISALHILVPQFEGCLRNMFFSIDIPTTVIKEGNLQHEQVFGEFLNRQEVKETLGRDLHIYIETVMVNPNGWNIRNDIAHGIVSPVIFTTKYAIIILHLFCKLLNVSISKTD</sequence>
<dbReference type="RefSeq" id="WP_091832407.1">
    <property type="nucleotide sequence ID" value="NZ_FNZK01000013.1"/>
</dbReference>
<feature type="domain" description="DUF4209" evidence="1">
    <location>
        <begin position="493"/>
        <end position="582"/>
    </location>
</feature>
<evidence type="ECO:0000313" key="3">
    <source>
        <dbReference type="Proteomes" id="UP000199662"/>
    </source>
</evidence>
<gene>
    <name evidence="2" type="ORF">SAMN05660742_11314</name>
</gene>
<dbReference type="InterPro" id="IPR025209">
    <property type="entry name" value="DUF4209"/>
</dbReference>
<organism evidence="2 3">
    <name type="scientific">Propionispira arboris</name>
    <dbReference type="NCBI Taxonomy" id="84035"/>
    <lineage>
        <taxon>Bacteria</taxon>
        <taxon>Bacillati</taxon>
        <taxon>Bacillota</taxon>
        <taxon>Negativicutes</taxon>
        <taxon>Selenomonadales</taxon>
        <taxon>Selenomonadaceae</taxon>
        <taxon>Propionispira</taxon>
    </lineage>
</organism>
<protein>
    <recommendedName>
        <fullName evidence="1">DUF4209 domain-containing protein</fullName>
    </recommendedName>
</protein>
<reference evidence="2 3" key="1">
    <citation type="submission" date="2016-10" db="EMBL/GenBank/DDBJ databases">
        <authorList>
            <person name="de Groot N.N."/>
        </authorList>
    </citation>
    <scope>NUCLEOTIDE SEQUENCE [LARGE SCALE GENOMIC DNA]</scope>
    <source>
        <strain evidence="2 3">DSM 2179</strain>
    </source>
</reference>
<dbReference type="AlphaFoldDB" id="A0A1H7AWC5"/>
<accession>A0A1H7AWC5</accession>
<keyword evidence="3" id="KW-1185">Reference proteome</keyword>
<dbReference type="Pfam" id="PF13910">
    <property type="entry name" value="DUF4209"/>
    <property type="match status" value="1"/>
</dbReference>
<dbReference type="EMBL" id="FNZK01000013">
    <property type="protein sequence ID" value="SEJ66170.1"/>
    <property type="molecule type" value="Genomic_DNA"/>
</dbReference>
<proteinExistence type="predicted"/>
<evidence type="ECO:0000313" key="2">
    <source>
        <dbReference type="EMBL" id="SEJ66170.1"/>
    </source>
</evidence>
<dbReference type="Proteomes" id="UP000199662">
    <property type="component" value="Unassembled WGS sequence"/>
</dbReference>